<evidence type="ECO:0000313" key="3">
    <source>
        <dbReference type="Proteomes" id="UP000565455"/>
    </source>
</evidence>
<name>A0ABR6D6E3_9HYPH</name>
<dbReference type="EMBL" id="JACJIM010000002">
    <property type="protein sequence ID" value="MBA9061655.1"/>
    <property type="molecule type" value="Genomic_DNA"/>
</dbReference>
<evidence type="ECO:0000313" key="2">
    <source>
        <dbReference type="EMBL" id="MBA9061655.1"/>
    </source>
</evidence>
<dbReference type="GeneID" id="96602776"/>
<keyword evidence="3" id="KW-1185">Reference proteome</keyword>
<feature type="compositionally biased region" description="Basic and acidic residues" evidence="1">
    <location>
        <begin position="33"/>
        <end position="43"/>
    </location>
</feature>
<sequence>MTDRPHADRYLEVARELRAAAEETRRTLQASRDLVRRAREQDTARPQAPNESDHPGPSKRLVTSLIDAYEAAEDDTDTQTRLLLGRVLNHVGRRVAGVIGPRSAGIAMH</sequence>
<evidence type="ECO:0000256" key="1">
    <source>
        <dbReference type="SAM" id="MobiDB-lite"/>
    </source>
</evidence>
<proteinExistence type="predicted"/>
<dbReference type="RefSeq" id="WP_124263042.1">
    <property type="nucleotide sequence ID" value="NZ_JACJIM010000002.1"/>
</dbReference>
<protein>
    <submittedName>
        <fullName evidence="2">Uncharacterized protein</fullName>
    </submittedName>
</protein>
<comment type="caution">
    <text evidence="2">The sequence shown here is derived from an EMBL/GenBank/DDBJ whole genome shotgun (WGS) entry which is preliminary data.</text>
</comment>
<reference evidence="2 3" key="1">
    <citation type="submission" date="2020-08" db="EMBL/GenBank/DDBJ databases">
        <title>Genomic Encyclopedia of Type Strains, Phase IV (KMG-IV): sequencing the most valuable type-strain genomes for metagenomic binning, comparative biology and taxonomic classification.</title>
        <authorList>
            <person name="Goeker M."/>
        </authorList>
    </citation>
    <scope>NUCLEOTIDE SEQUENCE [LARGE SCALE GENOMIC DNA]</scope>
    <source>
        <strain evidence="2 3">DSM 5686</strain>
    </source>
</reference>
<accession>A0ABR6D6E3</accession>
<organism evidence="2 3">
    <name type="scientific">Methylobacterium fujisawaense</name>
    <dbReference type="NCBI Taxonomy" id="107400"/>
    <lineage>
        <taxon>Bacteria</taxon>
        <taxon>Pseudomonadati</taxon>
        <taxon>Pseudomonadota</taxon>
        <taxon>Alphaproteobacteria</taxon>
        <taxon>Hyphomicrobiales</taxon>
        <taxon>Methylobacteriaceae</taxon>
        <taxon>Methylobacterium</taxon>
    </lineage>
</organism>
<dbReference type="Proteomes" id="UP000565455">
    <property type="component" value="Unassembled WGS sequence"/>
</dbReference>
<gene>
    <name evidence="2" type="ORF">GGQ91_001032</name>
</gene>
<feature type="region of interest" description="Disordered" evidence="1">
    <location>
        <begin position="21"/>
        <end position="59"/>
    </location>
</feature>